<proteinExistence type="predicted"/>
<dbReference type="AlphaFoldDB" id="A0ABD1NZU4"/>
<organism evidence="1 2">
    <name type="scientific">Abeliophyllum distichum</name>
    <dbReference type="NCBI Taxonomy" id="126358"/>
    <lineage>
        <taxon>Eukaryota</taxon>
        <taxon>Viridiplantae</taxon>
        <taxon>Streptophyta</taxon>
        <taxon>Embryophyta</taxon>
        <taxon>Tracheophyta</taxon>
        <taxon>Spermatophyta</taxon>
        <taxon>Magnoliopsida</taxon>
        <taxon>eudicotyledons</taxon>
        <taxon>Gunneridae</taxon>
        <taxon>Pentapetalae</taxon>
        <taxon>asterids</taxon>
        <taxon>lamiids</taxon>
        <taxon>Lamiales</taxon>
        <taxon>Oleaceae</taxon>
        <taxon>Forsythieae</taxon>
        <taxon>Abeliophyllum</taxon>
    </lineage>
</organism>
<dbReference type="EMBL" id="JBFOLK010000081">
    <property type="protein sequence ID" value="KAL2456967.1"/>
    <property type="molecule type" value="Genomic_DNA"/>
</dbReference>
<protein>
    <submittedName>
        <fullName evidence="1">Uncharacterized protein</fullName>
    </submittedName>
</protein>
<reference evidence="2" key="1">
    <citation type="submission" date="2024-07" db="EMBL/GenBank/DDBJ databases">
        <title>Two chromosome-level genome assemblies of Korean endemic species Abeliophyllum distichum and Forsythia ovata (Oleaceae).</title>
        <authorList>
            <person name="Jang H."/>
        </authorList>
    </citation>
    <scope>NUCLEOTIDE SEQUENCE [LARGE SCALE GENOMIC DNA]</scope>
</reference>
<accession>A0ABD1NZU4</accession>
<comment type="caution">
    <text evidence="1">The sequence shown here is derived from an EMBL/GenBank/DDBJ whole genome shotgun (WGS) entry which is preliminary data.</text>
</comment>
<name>A0ABD1NZU4_9LAMI</name>
<gene>
    <name evidence="1" type="ORF">Adt_46551</name>
</gene>
<evidence type="ECO:0000313" key="1">
    <source>
        <dbReference type="EMBL" id="KAL2456967.1"/>
    </source>
</evidence>
<sequence length="186" mass="21364">MDTINILVDNNGETVGILVPHDCCYIKLIDMVMSVFNYDRNKIIIALHYDVGGRLAPIRITNDNTVLFYLRLKSKEQLLTTYLLRVTVTNPLENIISVESVNNLRDISGDGIDLEHISNSNIISGDTFACSVYQTIPDVEEDEFDIENYVSEHLDFNEIDTGMIFKDKKVLKKKFRYMPFKTIFNT</sequence>
<keyword evidence="2" id="KW-1185">Reference proteome</keyword>
<evidence type="ECO:0000313" key="2">
    <source>
        <dbReference type="Proteomes" id="UP001604336"/>
    </source>
</evidence>
<dbReference type="Proteomes" id="UP001604336">
    <property type="component" value="Unassembled WGS sequence"/>
</dbReference>